<evidence type="ECO:0000256" key="12">
    <source>
        <dbReference type="ARBA" id="ARBA00022989"/>
    </source>
</evidence>
<keyword evidence="12 15" id="KW-1133">Transmembrane helix</keyword>
<dbReference type="InterPro" id="IPR004358">
    <property type="entry name" value="Sig_transdc_His_kin-like_C"/>
</dbReference>
<dbReference type="CDD" id="cd00082">
    <property type="entry name" value="HisKA"/>
    <property type="match status" value="1"/>
</dbReference>
<dbReference type="GO" id="GO:0016301">
    <property type="term" value="F:kinase activity"/>
    <property type="evidence" value="ECO:0007669"/>
    <property type="project" value="UniProtKB-KW"/>
</dbReference>
<evidence type="ECO:0000256" key="11">
    <source>
        <dbReference type="ARBA" id="ARBA00022840"/>
    </source>
</evidence>
<dbReference type="PROSITE" id="PS50885">
    <property type="entry name" value="HAMP"/>
    <property type="match status" value="1"/>
</dbReference>
<evidence type="ECO:0000256" key="6">
    <source>
        <dbReference type="ARBA" id="ARBA00022553"/>
    </source>
</evidence>
<keyword evidence="19" id="KW-1185">Reference proteome</keyword>
<comment type="subcellular location">
    <subcellularLocation>
        <location evidence="2">Cell inner membrane</location>
        <topology evidence="2">Multi-pass membrane protein</topology>
    </subcellularLocation>
</comment>
<dbReference type="SMART" id="SM00304">
    <property type="entry name" value="HAMP"/>
    <property type="match status" value="1"/>
</dbReference>
<dbReference type="InterPro" id="IPR003594">
    <property type="entry name" value="HATPase_dom"/>
</dbReference>
<keyword evidence="7" id="KW-0808">Transferase</keyword>
<evidence type="ECO:0000313" key="18">
    <source>
        <dbReference type="EMBL" id="WLI16226.1"/>
    </source>
</evidence>
<dbReference type="SUPFAM" id="SSF55874">
    <property type="entry name" value="ATPase domain of HSP90 chaperone/DNA topoisomerase II/histidine kinase"/>
    <property type="match status" value="1"/>
</dbReference>
<feature type="domain" description="Histidine kinase" evidence="16">
    <location>
        <begin position="235"/>
        <end position="436"/>
    </location>
</feature>
<reference evidence="18 19" key="1">
    <citation type="submission" date="2023-02" db="EMBL/GenBank/DDBJ databases">
        <title>Evolution of Hrp T3SS in non-pathogenic Pseudomonas fluorescens.</title>
        <authorList>
            <person name="Liao K."/>
            <person name="Wei H."/>
            <person name="Gu Y."/>
        </authorList>
    </citation>
    <scope>NUCLEOTIDE SEQUENCE [LARGE SCALE GENOMIC DNA]</scope>
    <source>
        <strain evidence="18 19">FP607</strain>
    </source>
</reference>
<dbReference type="InterPro" id="IPR005467">
    <property type="entry name" value="His_kinase_dom"/>
</dbReference>
<comment type="catalytic activity">
    <reaction evidence="1">
        <text>ATP + protein L-histidine = ADP + protein N-phospho-L-histidine.</text>
        <dbReference type="EC" id="2.7.13.3"/>
    </reaction>
</comment>
<keyword evidence="10 18" id="KW-0418">Kinase</keyword>
<evidence type="ECO:0000259" key="16">
    <source>
        <dbReference type="PROSITE" id="PS50109"/>
    </source>
</evidence>
<dbReference type="EMBL" id="CP117430">
    <property type="protein sequence ID" value="WLI16226.1"/>
    <property type="molecule type" value="Genomic_DNA"/>
</dbReference>
<evidence type="ECO:0000256" key="15">
    <source>
        <dbReference type="SAM" id="Phobius"/>
    </source>
</evidence>
<keyword evidence="11" id="KW-0067">ATP-binding</keyword>
<dbReference type="InterPro" id="IPR036097">
    <property type="entry name" value="HisK_dim/P_sf"/>
</dbReference>
<feature type="transmembrane region" description="Helical" evidence="15">
    <location>
        <begin position="154"/>
        <end position="174"/>
    </location>
</feature>
<name>A0ABY9GKJ6_9PSED</name>
<dbReference type="InterPro" id="IPR003660">
    <property type="entry name" value="HAMP_dom"/>
</dbReference>
<evidence type="ECO:0000256" key="10">
    <source>
        <dbReference type="ARBA" id="ARBA00022777"/>
    </source>
</evidence>
<evidence type="ECO:0000256" key="9">
    <source>
        <dbReference type="ARBA" id="ARBA00022741"/>
    </source>
</evidence>
<dbReference type="CDD" id="cd06225">
    <property type="entry name" value="HAMP"/>
    <property type="match status" value="1"/>
</dbReference>
<evidence type="ECO:0000256" key="5">
    <source>
        <dbReference type="ARBA" id="ARBA00022519"/>
    </source>
</evidence>
<keyword evidence="6" id="KW-0597">Phosphoprotein</keyword>
<keyword evidence="8 15" id="KW-0812">Transmembrane</keyword>
<evidence type="ECO:0000256" key="4">
    <source>
        <dbReference type="ARBA" id="ARBA00022475"/>
    </source>
</evidence>
<dbReference type="Proteomes" id="UP001230768">
    <property type="component" value="Chromosome"/>
</dbReference>
<dbReference type="RefSeq" id="WP_305421834.1">
    <property type="nucleotide sequence ID" value="NZ_CP117430.1"/>
</dbReference>
<keyword evidence="5" id="KW-0997">Cell inner membrane</keyword>
<evidence type="ECO:0000313" key="19">
    <source>
        <dbReference type="Proteomes" id="UP001230768"/>
    </source>
</evidence>
<protein>
    <recommendedName>
        <fullName evidence="3">histidine kinase</fullName>
        <ecNumber evidence="3">2.7.13.3</ecNumber>
    </recommendedName>
</protein>
<keyword evidence="9" id="KW-0547">Nucleotide-binding</keyword>
<evidence type="ECO:0000256" key="8">
    <source>
        <dbReference type="ARBA" id="ARBA00022692"/>
    </source>
</evidence>
<organism evidence="18 19">
    <name type="scientific">Pseudomonas wuhanensis</name>
    <dbReference type="NCBI Taxonomy" id="2954098"/>
    <lineage>
        <taxon>Bacteria</taxon>
        <taxon>Pseudomonadati</taxon>
        <taxon>Pseudomonadota</taxon>
        <taxon>Gammaproteobacteria</taxon>
        <taxon>Pseudomonadales</taxon>
        <taxon>Pseudomonadaceae</taxon>
        <taxon>Pseudomonas</taxon>
    </lineage>
</organism>
<dbReference type="PROSITE" id="PS50109">
    <property type="entry name" value="HIS_KIN"/>
    <property type="match status" value="1"/>
</dbReference>
<keyword evidence="4" id="KW-1003">Cell membrane</keyword>
<evidence type="ECO:0000259" key="17">
    <source>
        <dbReference type="PROSITE" id="PS50885"/>
    </source>
</evidence>
<dbReference type="PRINTS" id="PR00344">
    <property type="entry name" value="BCTRLSENSOR"/>
</dbReference>
<dbReference type="Pfam" id="PF00672">
    <property type="entry name" value="HAMP"/>
    <property type="match status" value="1"/>
</dbReference>
<evidence type="ECO:0000256" key="2">
    <source>
        <dbReference type="ARBA" id="ARBA00004429"/>
    </source>
</evidence>
<proteinExistence type="predicted"/>
<feature type="domain" description="HAMP" evidence="17">
    <location>
        <begin position="175"/>
        <end position="227"/>
    </location>
</feature>
<keyword evidence="14 15" id="KW-0472">Membrane</keyword>
<evidence type="ECO:0000256" key="1">
    <source>
        <dbReference type="ARBA" id="ARBA00000085"/>
    </source>
</evidence>
<dbReference type="Gene3D" id="1.10.287.130">
    <property type="match status" value="1"/>
</dbReference>
<dbReference type="SMART" id="SM00387">
    <property type="entry name" value="HATPase_c"/>
    <property type="match status" value="1"/>
</dbReference>
<gene>
    <name evidence="18" type="ORF">PSH88_17960</name>
</gene>
<dbReference type="Gene3D" id="3.30.565.10">
    <property type="entry name" value="Histidine kinase-like ATPase, C-terminal domain"/>
    <property type="match status" value="1"/>
</dbReference>
<evidence type="ECO:0000256" key="14">
    <source>
        <dbReference type="ARBA" id="ARBA00023136"/>
    </source>
</evidence>
<evidence type="ECO:0000256" key="13">
    <source>
        <dbReference type="ARBA" id="ARBA00023012"/>
    </source>
</evidence>
<dbReference type="PANTHER" id="PTHR44936">
    <property type="entry name" value="SENSOR PROTEIN CREC"/>
    <property type="match status" value="1"/>
</dbReference>
<dbReference type="Pfam" id="PF02518">
    <property type="entry name" value="HATPase_c"/>
    <property type="match status" value="1"/>
</dbReference>
<dbReference type="InterPro" id="IPR050980">
    <property type="entry name" value="2C_sensor_his_kinase"/>
</dbReference>
<accession>A0ABY9GKJ6</accession>
<evidence type="ECO:0000256" key="3">
    <source>
        <dbReference type="ARBA" id="ARBA00012438"/>
    </source>
</evidence>
<dbReference type="InterPro" id="IPR036890">
    <property type="entry name" value="HATPase_C_sf"/>
</dbReference>
<keyword evidence="13" id="KW-0902">Two-component regulatory system</keyword>
<dbReference type="PANTHER" id="PTHR44936:SF5">
    <property type="entry name" value="SENSOR HISTIDINE KINASE ENVZ"/>
    <property type="match status" value="1"/>
</dbReference>
<dbReference type="EC" id="2.7.13.3" evidence="3"/>
<sequence>MNLALHWPRTLASRLSLIFLIGLILAQALSFGAQYYERYESAKNTMLGNLETDVSTSLAILDRLPANERPNWLQRLERANYGYLLNEGSPGTPMAPSDVPIAVPSIQDAIGHEYPLTFTDIPGPKKHFQAHLKLKDGSPVTIDVRPAMVPLSPWLPAVLLGQLALMILCTWLAVRIAIRPLTRLAQAVETLDPNTHAIHLDEKGPTEVAYAARAFNAMQARIAAYLKERMQLLAAISHDLQTPITRMKLRAEFMDDSSEKDKLWNDLGEMEHLVREGVAYARSIHGATEESRRTDLDSFLDSLVFDYQDMGKDVQLGGKSAAVIDTRPHALRRVLVNLVDNALKFAGAAELWVETKADGSLSVKVMDRGPGIAEEQLAQVMQPFYRVENSRNRSTGGTGLGLAIAQQLALAIGGSLTLSNREGGGLCAELKLPKPQ</sequence>
<dbReference type="InterPro" id="IPR003661">
    <property type="entry name" value="HisK_dim/P_dom"/>
</dbReference>
<dbReference type="SUPFAM" id="SSF47384">
    <property type="entry name" value="Homodimeric domain of signal transducing histidine kinase"/>
    <property type="match status" value="1"/>
</dbReference>
<evidence type="ECO:0000256" key="7">
    <source>
        <dbReference type="ARBA" id="ARBA00022679"/>
    </source>
</evidence>